<sequence length="39" mass="4691">MLIFVMYFILPFLFLFSCMFFSVLKYCVLRSINSLVLCK</sequence>
<feature type="transmembrane region" description="Helical" evidence="1">
    <location>
        <begin position="6"/>
        <end position="29"/>
    </location>
</feature>
<dbReference type="AlphaFoldDB" id="A0A0K2V5Z9"/>
<reference evidence="2" key="1">
    <citation type="submission" date="2014-05" db="EMBL/GenBank/DDBJ databases">
        <authorList>
            <person name="Chronopoulou M."/>
        </authorList>
    </citation>
    <scope>NUCLEOTIDE SEQUENCE</scope>
    <source>
        <tissue evidence="2">Whole organism</tissue>
    </source>
</reference>
<evidence type="ECO:0000313" key="2">
    <source>
        <dbReference type="EMBL" id="CDW45894.1"/>
    </source>
</evidence>
<keyword evidence="1" id="KW-0812">Transmembrane</keyword>
<keyword evidence="1" id="KW-0472">Membrane</keyword>
<keyword evidence="1" id="KW-1133">Transmembrane helix</keyword>
<dbReference type="EMBL" id="HACA01028533">
    <property type="protein sequence ID" value="CDW45894.1"/>
    <property type="molecule type" value="Transcribed_RNA"/>
</dbReference>
<protein>
    <submittedName>
        <fullName evidence="2">Uncharacterized protein</fullName>
    </submittedName>
</protein>
<name>A0A0K2V5Z9_LEPSM</name>
<accession>A0A0K2V5Z9</accession>
<proteinExistence type="predicted"/>
<evidence type="ECO:0000256" key="1">
    <source>
        <dbReference type="SAM" id="Phobius"/>
    </source>
</evidence>
<organism evidence="2">
    <name type="scientific">Lepeophtheirus salmonis</name>
    <name type="common">Salmon louse</name>
    <name type="synonym">Caligus salmonis</name>
    <dbReference type="NCBI Taxonomy" id="72036"/>
    <lineage>
        <taxon>Eukaryota</taxon>
        <taxon>Metazoa</taxon>
        <taxon>Ecdysozoa</taxon>
        <taxon>Arthropoda</taxon>
        <taxon>Crustacea</taxon>
        <taxon>Multicrustacea</taxon>
        <taxon>Hexanauplia</taxon>
        <taxon>Copepoda</taxon>
        <taxon>Siphonostomatoida</taxon>
        <taxon>Caligidae</taxon>
        <taxon>Lepeophtheirus</taxon>
    </lineage>
</organism>